<dbReference type="Gene3D" id="1.10.10.10">
    <property type="entry name" value="Winged helix-like DNA-binding domain superfamily/Winged helix DNA-binding domain"/>
    <property type="match status" value="1"/>
</dbReference>
<dbReference type="GO" id="GO:0043565">
    <property type="term" value="F:sequence-specific DNA binding"/>
    <property type="evidence" value="ECO:0007669"/>
    <property type="project" value="TreeGrafter"/>
</dbReference>
<dbReference type="Pfam" id="PF03466">
    <property type="entry name" value="LysR_substrate"/>
    <property type="match status" value="1"/>
</dbReference>
<dbReference type="Proteomes" id="UP000235005">
    <property type="component" value="Unassembled WGS sequence"/>
</dbReference>
<dbReference type="InterPro" id="IPR058163">
    <property type="entry name" value="LysR-type_TF_proteobact-type"/>
</dbReference>
<dbReference type="PANTHER" id="PTHR30537">
    <property type="entry name" value="HTH-TYPE TRANSCRIPTIONAL REGULATOR"/>
    <property type="match status" value="1"/>
</dbReference>
<dbReference type="GO" id="GO:0003700">
    <property type="term" value="F:DNA-binding transcription factor activity"/>
    <property type="evidence" value="ECO:0007669"/>
    <property type="project" value="InterPro"/>
</dbReference>
<comment type="caution">
    <text evidence="6">The sequence shown here is derived from an EMBL/GenBank/DDBJ whole genome shotgun (WGS) entry which is preliminary data.</text>
</comment>
<sequence length="335" mass="37447">MSEDERQTIRAVNRKFMVCFAHDKRYISTIMVRKANQKTMQISRRNLPLNALRSFEAAARHCHLRRAAAELGVTHGAVSRQIRQLEEQLGVRLFDRSGRSLVLSEPGRRLLQVVTDALDRLTEGTLSIDPGSLRGALVIGAPPSISACWLLAMVGKFQRSYPEIEVRVEDVQPMQRELPPEIEVAVCFGEPDAPRRVVRELFRERYAPVASPGLIPAGGFSGRAADLLQLPLIHDRHDRWQRWLANEGLDPQQAEVHLHVRDSYLGICAARDGCGVFLADRIEVGADLRTGNLVALGEPGVEARFSHYLVTEQPDVIGVRARLFAEYLVRELAVG</sequence>
<evidence type="ECO:0000256" key="2">
    <source>
        <dbReference type="ARBA" id="ARBA00023015"/>
    </source>
</evidence>
<dbReference type="PRINTS" id="PR00039">
    <property type="entry name" value="HTHLYSR"/>
</dbReference>
<keyword evidence="7" id="KW-1185">Reference proteome</keyword>
<dbReference type="GO" id="GO:0006351">
    <property type="term" value="P:DNA-templated transcription"/>
    <property type="evidence" value="ECO:0007669"/>
    <property type="project" value="TreeGrafter"/>
</dbReference>
<accession>A0A2N5X0U1</accession>
<dbReference type="SUPFAM" id="SSF46785">
    <property type="entry name" value="Winged helix' DNA-binding domain"/>
    <property type="match status" value="1"/>
</dbReference>
<dbReference type="InterPro" id="IPR036388">
    <property type="entry name" value="WH-like_DNA-bd_sf"/>
</dbReference>
<name>A0A2N5X0U1_9GAMM</name>
<evidence type="ECO:0000256" key="3">
    <source>
        <dbReference type="ARBA" id="ARBA00023125"/>
    </source>
</evidence>
<keyword evidence="4" id="KW-0804">Transcription</keyword>
<feature type="domain" description="HTH lysR-type" evidence="5">
    <location>
        <begin position="47"/>
        <end position="104"/>
    </location>
</feature>
<dbReference type="Pfam" id="PF00126">
    <property type="entry name" value="HTH_1"/>
    <property type="match status" value="1"/>
</dbReference>
<proteinExistence type="inferred from homology"/>
<evidence type="ECO:0000256" key="4">
    <source>
        <dbReference type="ARBA" id="ARBA00023163"/>
    </source>
</evidence>
<dbReference type="AlphaFoldDB" id="A0A2N5X0U1"/>
<evidence type="ECO:0000259" key="5">
    <source>
        <dbReference type="PROSITE" id="PS50931"/>
    </source>
</evidence>
<evidence type="ECO:0000313" key="7">
    <source>
        <dbReference type="Proteomes" id="UP000235005"/>
    </source>
</evidence>
<organism evidence="6 7">
    <name type="scientific">Pseudohalioglobus lutimaris</name>
    <dbReference type="NCBI Taxonomy" id="1737061"/>
    <lineage>
        <taxon>Bacteria</taxon>
        <taxon>Pseudomonadati</taxon>
        <taxon>Pseudomonadota</taxon>
        <taxon>Gammaproteobacteria</taxon>
        <taxon>Cellvibrionales</taxon>
        <taxon>Halieaceae</taxon>
        <taxon>Pseudohalioglobus</taxon>
    </lineage>
</organism>
<dbReference type="EMBL" id="PKUS01000019">
    <property type="protein sequence ID" value="PLW68086.1"/>
    <property type="molecule type" value="Genomic_DNA"/>
</dbReference>
<gene>
    <name evidence="6" type="ORF">C0039_14085</name>
</gene>
<dbReference type="InterPro" id="IPR000847">
    <property type="entry name" value="LysR_HTH_N"/>
</dbReference>
<evidence type="ECO:0000313" key="6">
    <source>
        <dbReference type="EMBL" id="PLW68086.1"/>
    </source>
</evidence>
<dbReference type="PROSITE" id="PS50931">
    <property type="entry name" value="HTH_LYSR"/>
    <property type="match status" value="1"/>
</dbReference>
<reference evidence="6 7" key="1">
    <citation type="submission" date="2018-01" db="EMBL/GenBank/DDBJ databases">
        <title>The draft genome sequence of Halioglobus lutimaris HF004.</title>
        <authorList>
            <person name="Du Z.-J."/>
            <person name="Shi M.-J."/>
        </authorList>
    </citation>
    <scope>NUCLEOTIDE SEQUENCE [LARGE SCALE GENOMIC DNA]</scope>
    <source>
        <strain evidence="6 7">HF004</strain>
    </source>
</reference>
<keyword evidence="3" id="KW-0238">DNA-binding</keyword>
<dbReference type="InterPro" id="IPR005119">
    <property type="entry name" value="LysR_subst-bd"/>
</dbReference>
<dbReference type="OrthoDB" id="6787458at2"/>
<protein>
    <recommendedName>
        <fullName evidence="5">HTH lysR-type domain-containing protein</fullName>
    </recommendedName>
</protein>
<keyword evidence="2" id="KW-0805">Transcription regulation</keyword>
<dbReference type="Gene3D" id="3.40.190.10">
    <property type="entry name" value="Periplasmic binding protein-like II"/>
    <property type="match status" value="2"/>
</dbReference>
<dbReference type="FunFam" id="1.10.10.10:FF:000038">
    <property type="entry name" value="Glycine cleavage system transcriptional activator"/>
    <property type="match status" value="1"/>
</dbReference>
<evidence type="ECO:0000256" key="1">
    <source>
        <dbReference type="ARBA" id="ARBA00009437"/>
    </source>
</evidence>
<dbReference type="InterPro" id="IPR036390">
    <property type="entry name" value="WH_DNA-bd_sf"/>
</dbReference>
<dbReference type="SUPFAM" id="SSF53850">
    <property type="entry name" value="Periplasmic binding protein-like II"/>
    <property type="match status" value="1"/>
</dbReference>
<dbReference type="PANTHER" id="PTHR30537:SF26">
    <property type="entry name" value="GLYCINE CLEAVAGE SYSTEM TRANSCRIPTIONAL ACTIVATOR"/>
    <property type="match status" value="1"/>
</dbReference>
<comment type="similarity">
    <text evidence="1">Belongs to the LysR transcriptional regulatory family.</text>
</comment>